<dbReference type="RefSeq" id="WP_038489140.1">
    <property type="nucleotide sequence ID" value="NZ_CP009962.1"/>
</dbReference>
<keyword evidence="2" id="KW-1185">Reference proteome</keyword>
<evidence type="ECO:0000313" key="2">
    <source>
        <dbReference type="Proteomes" id="UP000030302"/>
    </source>
</evidence>
<dbReference type="SUPFAM" id="SSF55961">
    <property type="entry name" value="Bet v1-like"/>
    <property type="match status" value="1"/>
</dbReference>
<gene>
    <name evidence="1" type="ORF">LT85_2486</name>
</gene>
<dbReference type="InterPro" id="IPR019587">
    <property type="entry name" value="Polyketide_cyclase/dehydratase"/>
</dbReference>
<accession>A0A0A1FD88</accession>
<dbReference type="InterPro" id="IPR023393">
    <property type="entry name" value="START-like_dom_sf"/>
</dbReference>
<dbReference type="KEGG" id="care:LT85_2486"/>
<proteinExistence type="predicted"/>
<dbReference type="AlphaFoldDB" id="A0A0A1FD88"/>
<dbReference type="CDD" id="cd08865">
    <property type="entry name" value="SRPBCC_10"/>
    <property type="match status" value="1"/>
</dbReference>
<dbReference type="HOGENOM" id="CLU_132619_2_0_4"/>
<name>A0A0A1FD88_9BURK</name>
<evidence type="ECO:0000313" key="1">
    <source>
        <dbReference type="EMBL" id="AIY41644.1"/>
    </source>
</evidence>
<dbReference type="Proteomes" id="UP000030302">
    <property type="component" value="Chromosome"/>
</dbReference>
<dbReference type="Gene3D" id="3.30.530.20">
    <property type="match status" value="1"/>
</dbReference>
<reference evidence="2" key="1">
    <citation type="journal article" date="2014" name="Soil Biol. Biochem.">
        <title>Structure and function of bacterial communities in ageing soils: Insights from the Mendocino ecological staircase.</title>
        <authorList>
            <person name="Uroz S."/>
            <person name="Tech J.J."/>
            <person name="Sawaya N.A."/>
            <person name="Frey-Klett P."/>
            <person name="Leveau J.H.J."/>
        </authorList>
    </citation>
    <scope>NUCLEOTIDE SEQUENCE [LARGE SCALE GENOMIC DNA]</scope>
    <source>
        <strain evidence="2">Cal35</strain>
    </source>
</reference>
<dbReference type="EMBL" id="CP009962">
    <property type="protein sequence ID" value="AIY41644.1"/>
    <property type="molecule type" value="Genomic_DNA"/>
</dbReference>
<sequence length="151" mass="16904">MRVDVCTEIFIARARDEVSAYAANPDNAPSWYVNIKAVEWQSAPPLNVGARIAFVARFLGRRLRYTYEIIEFVAGERLVMRTAQGPFPMETTYIWASTLFGGTHMTLRNRGEPTGFSALMAPFMAKAMRRANLADLARLKILLEEPGSESA</sequence>
<dbReference type="OrthoDB" id="581838at2"/>
<protein>
    <recommendedName>
        <fullName evidence="3">ATPase</fullName>
    </recommendedName>
</protein>
<organism evidence="1 2">
    <name type="scientific">Collimonas arenae</name>
    <dbReference type="NCBI Taxonomy" id="279058"/>
    <lineage>
        <taxon>Bacteria</taxon>
        <taxon>Pseudomonadati</taxon>
        <taxon>Pseudomonadota</taxon>
        <taxon>Betaproteobacteria</taxon>
        <taxon>Burkholderiales</taxon>
        <taxon>Oxalobacteraceae</taxon>
        <taxon>Collimonas</taxon>
    </lineage>
</organism>
<dbReference type="Pfam" id="PF10604">
    <property type="entry name" value="Polyketide_cyc2"/>
    <property type="match status" value="1"/>
</dbReference>
<evidence type="ECO:0008006" key="3">
    <source>
        <dbReference type="Google" id="ProtNLM"/>
    </source>
</evidence>
<dbReference type="STRING" id="279058.LT85_2486"/>